<dbReference type="EMBL" id="CP061799">
    <property type="protein sequence ID" value="QTA79066.1"/>
    <property type="molecule type" value="Genomic_DNA"/>
</dbReference>
<dbReference type="InterPro" id="IPR007428">
    <property type="entry name" value="MlaA"/>
</dbReference>
<gene>
    <name evidence="3" type="primary">mlaA</name>
    <name evidence="3" type="ORF">dnl_13150</name>
</gene>
<dbReference type="AlphaFoldDB" id="A0A975B595"/>
<evidence type="ECO:0000256" key="2">
    <source>
        <dbReference type="ARBA" id="ARBA00022729"/>
    </source>
</evidence>
<evidence type="ECO:0000313" key="4">
    <source>
        <dbReference type="Proteomes" id="UP000663720"/>
    </source>
</evidence>
<reference evidence="3" key="1">
    <citation type="journal article" date="2021" name="Microb. Physiol.">
        <title>Proteogenomic Insights into the Physiology of Marine, Sulfate-Reducing, Filamentous Desulfonema limicola and Desulfonema magnum.</title>
        <authorList>
            <person name="Schnaars V."/>
            <person name="Wohlbrand L."/>
            <person name="Scheve S."/>
            <person name="Hinrichs C."/>
            <person name="Reinhardt R."/>
            <person name="Rabus R."/>
        </authorList>
    </citation>
    <scope>NUCLEOTIDE SEQUENCE</scope>
    <source>
        <strain evidence="3">5ac10</strain>
    </source>
</reference>
<protein>
    <submittedName>
        <fullName evidence="3">Intermembrane phospholipid transport system lipoprotein</fullName>
    </submittedName>
</protein>
<sequence length="253" mass="28199">MKKKIYIIVGTLTFVLFGIVLFPGLSFSSSEDDEYAAIMEELEEEDKGSETYSVSDPLYYWNKAMFHVNDKLYFWAMKPVASGYKTITPTIVRSGIKNFFYNLGTPVRFVSCLLQGKSEAAGTELGRFMINTTFGVLGFGDLSYLDPKLTPPPDEDFGQTLGIWGIGNGIYLVWPVLGPSTLRDSIGAFSDSFLSPVTYTEPLSVSAGITAFDQINSLSFRLGDYETLKGAALEPYEAFRNAYIQYRVQKIKD</sequence>
<keyword evidence="4" id="KW-1185">Reference proteome</keyword>
<name>A0A975B595_9BACT</name>
<keyword evidence="2" id="KW-0732">Signal</keyword>
<dbReference type="PANTHER" id="PTHR30035">
    <property type="entry name" value="LIPOPROTEIN VACJ-RELATED"/>
    <property type="match status" value="1"/>
</dbReference>
<dbReference type="GO" id="GO:0016020">
    <property type="term" value="C:membrane"/>
    <property type="evidence" value="ECO:0007669"/>
    <property type="project" value="InterPro"/>
</dbReference>
<accession>A0A975B595</accession>
<dbReference type="RefSeq" id="WP_246514875.1">
    <property type="nucleotide sequence ID" value="NZ_CP061799.1"/>
</dbReference>
<dbReference type="KEGG" id="dli:dnl_13150"/>
<dbReference type="Pfam" id="PF04333">
    <property type="entry name" value="MlaA"/>
    <property type="match status" value="1"/>
</dbReference>
<dbReference type="PANTHER" id="PTHR30035:SF3">
    <property type="entry name" value="INTERMEMBRANE PHOSPHOLIPID TRANSPORT SYSTEM LIPOPROTEIN MLAA"/>
    <property type="match status" value="1"/>
</dbReference>
<dbReference type="GO" id="GO:0120010">
    <property type="term" value="P:intermembrane phospholipid transfer"/>
    <property type="evidence" value="ECO:0007669"/>
    <property type="project" value="TreeGrafter"/>
</dbReference>
<dbReference type="PRINTS" id="PR01805">
    <property type="entry name" value="VACJLIPOPROT"/>
</dbReference>
<keyword evidence="3" id="KW-0449">Lipoprotein</keyword>
<evidence type="ECO:0000313" key="3">
    <source>
        <dbReference type="EMBL" id="QTA79066.1"/>
    </source>
</evidence>
<comment type="similarity">
    <text evidence="1">Belongs to the MlaA family.</text>
</comment>
<organism evidence="3 4">
    <name type="scientific">Desulfonema limicola</name>
    <dbReference type="NCBI Taxonomy" id="45656"/>
    <lineage>
        <taxon>Bacteria</taxon>
        <taxon>Pseudomonadati</taxon>
        <taxon>Thermodesulfobacteriota</taxon>
        <taxon>Desulfobacteria</taxon>
        <taxon>Desulfobacterales</taxon>
        <taxon>Desulfococcaceae</taxon>
        <taxon>Desulfonema</taxon>
    </lineage>
</organism>
<dbReference type="Proteomes" id="UP000663720">
    <property type="component" value="Chromosome"/>
</dbReference>
<proteinExistence type="inferred from homology"/>
<evidence type="ECO:0000256" key="1">
    <source>
        <dbReference type="ARBA" id="ARBA00010634"/>
    </source>
</evidence>